<dbReference type="AlphaFoldDB" id="A0A397G6S3"/>
<accession>A0A397G6S3</accession>
<dbReference type="SUPFAM" id="SSF47095">
    <property type="entry name" value="HMG-box"/>
    <property type="match status" value="1"/>
</dbReference>
<keyword evidence="2" id="KW-1185">Reference proteome</keyword>
<protein>
    <submittedName>
        <fullName evidence="1">Uncharacterized protein</fullName>
    </submittedName>
</protein>
<dbReference type="Proteomes" id="UP000266861">
    <property type="component" value="Unassembled WGS sequence"/>
</dbReference>
<dbReference type="OrthoDB" id="10482477at2759"/>
<sequence>MEDHSIVASRKWKNLTKEQRRIYYEIYEIAVNKYTVDNNVDGYPFFALQYDPNIVKKETELNYPKLKEIYDMLIKKKDWISSQDEIPVEEIPTKQNNDFSVNSPYYCSHKK</sequence>
<dbReference type="InterPro" id="IPR036910">
    <property type="entry name" value="HMG_box_dom_sf"/>
</dbReference>
<dbReference type="EMBL" id="PQFF01000557">
    <property type="protein sequence ID" value="RHZ45066.1"/>
    <property type="molecule type" value="Genomic_DNA"/>
</dbReference>
<evidence type="ECO:0000313" key="1">
    <source>
        <dbReference type="EMBL" id="RHZ45066.1"/>
    </source>
</evidence>
<organism evidence="1 2">
    <name type="scientific">Diversispora epigaea</name>
    <dbReference type="NCBI Taxonomy" id="1348612"/>
    <lineage>
        <taxon>Eukaryota</taxon>
        <taxon>Fungi</taxon>
        <taxon>Fungi incertae sedis</taxon>
        <taxon>Mucoromycota</taxon>
        <taxon>Glomeromycotina</taxon>
        <taxon>Glomeromycetes</taxon>
        <taxon>Diversisporales</taxon>
        <taxon>Diversisporaceae</taxon>
        <taxon>Diversispora</taxon>
    </lineage>
</organism>
<proteinExistence type="predicted"/>
<evidence type="ECO:0000313" key="2">
    <source>
        <dbReference type="Proteomes" id="UP000266861"/>
    </source>
</evidence>
<gene>
    <name evidence="1" type="ORF">Glove_692g18</name>
</gene>
<reference evidence="1 2" key="1">
    <citation type="submission" date="2018-08" db="EMBL/GenBank/DDBJ databases">
        <title>Genome and evolution of the arbuscular mycorrhizal fungus Diversispora epigaea (formerly Glomus versiforme) and its bacterial endosymbionts.</title>
        <authorList>
            <person name="Sun X."/>
            <person name="Fei Z."/>
            <person name="Harrison M."/>
        </authorList>
    </citation>
    <scope>NUCLEOTIDE SEQUENCE [LARGE SCALE GENOMIC DNA]</scope>
    <source>
        <strain evidence="1 2">IT104</strain>
    </source>
</reference>
<name>A0A397G6S3_9GLOM</name>
<comment type="caution">
    <text evidence="1">The sequence shown here is derived from an EMBL/GenBank/DDBJ whole genome shotgun (WGS) entry which is preliminary data.</text>
</comment>